<feature type="compositionally biased region" description="Low complexity" evidence="1">
    <location>
        <begin position="7"/>
        <end position="32"/>
    </location>
</feature>
<feature type="compositionally biased region" description="Pro residues" evidence="1">
    <location>
        <begin position="66"/>
        <end position="75"/>
    </location>
</feature>
<evidence type="ECO:0000256" key="1">
    <source>
        <dbReference type="SAM" id="MobiDB-lite"/>
    </source>
</evidence>
<feature type="compositionally biased region" description="Low complexity" evidence="1">
    <location>
        <begin position="54"/>
        <end position="65"/>
    </location>
</feature>
<reference evidence="2 3" key="1">
    <citation type="submission" date="2021-04" db="EMBL/GenBank/DDBJ databases">
        <authorList>
            <person name="Bliznina A."/>
        </authorList>
    </citation>
    <scope>NUCLEOTIDE SEQUENCE [LARGE SCALE GENOMIC DNA]</scope>
</reference>
<proteinExistence type="predicted"/>
<evidence type="ECO:0000313" key="2">
    <source>
        <dbReference type="EMBL" id="CAG5104595.1"/>
    </source>
</evidence>
<dbReference type="Proteomes" id="UP001158576">
    <property type="component" value="Chromosome 1"/>
</dbReference>
<organism evidence="2 3">
    <name type="scientific">Oikopleura dioica</name>
    <name type="common">Tunicate</name>
    <dbReference type="NCBI Taxonomy" id="34765"/>
    <lineage>
        <taxon>Eukaryota</taxon>
        <taxon>Metazoa</taxon>
        <taxon>Chordata</taxon>
        <taxon>Tunicata</taxon>
        <taxon>Appendicularia</taxon>
        <taxon>Copelata</taxon>
        <taxon>Oikopleuridae</taxon>
        <taxon>Oikopleura</taxon>
    </lineage>
</organism>
<evidence type="ECO:0000313" key="3">
    <source>
        <dbReference type="Proteomes" id="UP001158576"/>
    </source>
</evidence>
<keyword evidence="3" id="KW-1185">Reference proteome</keyword>
<dbReference type="EMBL" id="OU015566">
    <property type="protein sequence ID" value="CAG5104595.1"/>
    <property type="molecule type" value="Genomic_DNA"/>
</dbReference>
<name>A0ABN7SSX5_OIKDI</name>
<protein>
    <submittedName>
        <fullName evidence="2">Oidioi.mRNA.OKI2018_I69.chr1.g1370.t1.cds</fullName>
    </submittedName>
</protein>
<feature type="region of interest" description="Disordered" evidence="1">
    <location>
        <begin position="1"/>
        <end position="97"/>
    </location>
</feature>
<sequence length="97" mass="9820">MYPTSSAPQYQQQQPAYGAPDPYGFAPEAAPSLAPPQPPAPSTSQPMIINIQQNASAPAAPSYGGAPPPPPPVSNPNPGIGSRSSRGGKQDMGQPGE</sequence>
<accession>A0ABN7SSX5</accession>
<gene>
    <name evidence="2" type="ORF">OKIOD_LOCUS10135</name>
</gene>